<keyword evidence="1" id="KW-0472">Membrane</keyword>
<comment type="caution">
    <text evidence="2">The sequence shown here is derived from an EMBL/GenBank/DDBJ whole genome shotgun (WGS) entry which is preliminary data.</text>
</comment>
<keyword evidence="1" id="KW-1133">Transmembrane helix</keyword>
<feature type="transmembrane region" description="Helical" evidence="1">
    <location>
        <begin position="45"/>
        <end position="68"/>
    </location>
</feature>
<reference evidence="2" key="1">
    <citation type="submission" date="2021-01" db="EMBL/GenBank/DDBJ databases">
        <title>Modified the classification status of verrucomicrobia.</title>
        <authorList>
            <person name="Feng X."/>
        </authorList>
    </citation>
    <scope>NUCLEOTIDE SEQUENCE</scope>
    <source>
        <strain evidence="2">KCTC 12986</strain>
    </source>
</reference>
<sequence length="315" mass="35185">MKFFESQKKTTILLLVGANFASAWGGVFLLGKLLPFADITILNLWSWFALGLVLAFLLTLLLEFPFVWLSLKGRESSLRLAGQATLLIHTASYLLLCACYGMMSRATMLTELQVISAGGREIPGDYQLYYLEPTGAQVWRLQLNAPHRPEVVLPLEASGQNDRLYAKPHAGGEFNLFLYQKPKGGRGRHLLLQENFSPHAALDWHLKEQSQVRETFHHFGPVPSLAENAAWKLRTGFWAFDGLSGENQASGERIHYALETPMAMWTVRNAVHLPGDFVVFQLGEEQICLLDLQEKSLALLARGRGPLVARAKGLE</sequence>
<keyword evidence="3" id="KW-1185">Reference proteome</keyword>
<name>A0A934RR97_9BACT</name>
<feature type="transmembrane region" description="Helical" evidence="1">
    <location>
        <begin position="12"/>
        <end position="33"/>
    </location>
</feature>
<gene>
    <name evidence="2" type="ORF">JIN78_15600</name>
</gene>
<accession>A0A934RR97</accession>
<dbReference type="RefSeq" id="WP_377174557.1">
    <property type="nucleotide sequence ID" value="NZ_JBHUJA010000041.1"/>
</dbReference>
<evidence type="ECO:0000256" key="1">
    <source>
        <dbReference type="SAM" id="Phobius"/>
    </source>
</evidence>
<feature type="transmembrane region" description="Helical" evidence="1">
    <location>
        <begin position="80"/>
        <end position="103"/>
    </location>
</feature>
<dbReference type="EMBL" id="JAENIO010000057">
    <property type="protein sequence ID" value="MBK1835495.1"/>
    <property type="molecule type" value="Genomic_DNA"/>
</dbReference>
<dbReference type="AlphaFoldDB" id="A0A934RR97"/>
<protein>
    <submittedName>
        <fullName evidence="2">Uncharacterized protein</fullName>
    </submittedName>
</protein>
<evidence type="ECO:0000313" key="2">
    <source>
        <dbReference type="EMBL" id="MBK1835495.1"/>
    </source>
</evidence>
<keyword evidence="1" id="KW-0812">Transmembrane</keyword>
<proteinExistence type="predicted"/>
<evidence type="ECO:0000313" key="3">
    <source>
        <dbReference type="Proteomes" id="UP000604083"/>
    </source>
</evidence>
<organism evidence="2 3">
    <name type="scientific">Roseibacillus ishigakijimensis</name>
    <dbReference type="NCBI Taxonomy" id="454146"/>
    <lineage>
        <taxon>Bacteria</taxon>
        <taxon>Pseudomonadati</taxon>
        <taxon>Verrucomicrobiota</taxon>
        <taxon>Verrucomicrobiia</taxon>
        <taxon>Verrucomicrobiales</taxon>
        <taxon>Verrucomicrobiaceae</taxon>
        <taxon>Roseibacillus</taxon>
    </lineage>
</organism>
<dbReference type="Proteomes" id="UP000604083">
    <property type="component" value="Unassembled WGS sequence"/>
</dbReference>